<organism evidence="3 4">
    <name type="scientific">Thermodesulfobacterium commune DSM 2178</name>
    <dbReference type="NCBI Taxonomy" id="289377"/>
    <lineage>
        <taxon>Bacteria</taxon>
        <taxon>Pseudomonadati</taxon>
        <taxon>Thermodesulfobacteriota</taxon>
        <taxon>Thermodesulfobacteria</taxon>
        <taxon>Thermodesulfobacteriales</taxon>
        <taxon>Thermodesulfobacteriaceae</taxon>
        <taxon>Thermodesulfobacterium</taxon>
    </lineage>
</organism>
<dbReference type="Proteomes" id="UP000028481">
    <property type="component" value="Chromosome"/>
</dbReference>
<evidence type="ECO:0000313" key="3">
    <source>
        <dbReference type="EMBL" id="AIH03859.1"/>
    </source>
</evidence>
<dbReference type="AlphaFoldDB" id="A0A075WRC0"/>
<sequence length="366" mass="42109">MKTDGKDKIHPFLSSLIFSLIIHISLFLGMFALPTFKHFLISYTEDFLDLNLKKIETISQPSKIISKKETSQESETKNLKEEVPSSGPQPFNKDNSQPSEQPSTQPDIDTPKTVSETENIPQEKKDTLTEKAELWKASEKTKASEPTLSKDIVSLPKKLVYEIFYGPFKLGETIILIENSKYSAIVYTTGLGNVVYPYYAKWETWLDDQGNPFKTNIYSKDKEKERKKSIFFDKERQVVNIKKGNIEKNSGETLNVTYPIYDELTSFINSWLVDYLNQPKVEFPVYVKENRRFVKIALSKETSCMYEGKEEPCLELNITLPETSELLSRNRKVTVYLLKKEKYPIEIRGKLPLIGSLTGKLKEVVK</sequence>
<gene>
    <name evidence="3" type="ORF">HL41_03125</name>
</gene>
<dbReference type="EMBL" id="CP008796">
    <property type="protein sequence ID" value="AIH03859.1"/>
    <property type="molecule type" value="Genomic_DNA"/>
</dbReference>
<feature type="compositionally biased region" description="Basic and acidic residues" evidence="1">
    <location>
        <begin position="66"/>
        <end position="83"/>
    </location>
</feature>
<dbReference type="InterPro" id="IPR021457">
    <property type="entry name" value="DUF3108"/>
</dbReference>
<dbReference type="PaxDb" id="289377-HL41_03125"/>
<feature type="compositionally biased region" description="Polar residues" evidence="1">
    <location>
        <begin position="86"/>
        <end position="120"/>
    </location>
</feature>
<dbReference type="OrthoDB" id="9799460at2"/>
<dbReference type="HOGENOM" id="CLU_756332_0_0_0"/>
<feature type="region of interest" description="Disordered" evidence="1">
    <location>
        <begin position="65"/>
        <end position="128"/>
    </location>
</feature>
<dbReference type="eggNOG" id="ENOG50338P0">
    <property type="taxonomic scope" value="Bacteria"/>
</dbReference>
<name>A0A075WRC0_9BACT</name>
<evidence type="ECO:0000256" key="1">
    <source>
        <dbReference type="SAM" id="MobiDB-lite"/>
    </source>
</evidence>
<dbReference type="KEGG" id="tcm:HL41_03125"/>
<dbReference type="RefSeq" id="WP_038061870.1">
    <property type="nucleotide sequence ID" value="NZ_CP008796.1"/>
</dbReference>
<reference evidence="3 4" key="1">
    <citation type="journal article" date="2015" name="Genome Announc.">
        <title>Genome Sequence of a Sulfate-Reducing Thermophilic Bacterium, Thermodesulfobacterium commune DSM 2178T (Phylum Thermodesulfobacteria).</title>
        <authorList>
            <person name="Bhatnagar S."/>
            <person name="Badger J.H."/>
            <person name="Madupu R."/>
            <person name="Khouri H.M."/>
            <person name="O'Connor E.M."/>
            <person name="Robb F.T."/>
            <person name="Ward N.L."/>
            <person name="Eisen J.A."/>
        </authorList>
    </citation>
    <scope>NUCLEOTIDE SEQUENCE [LARGE SCALE GENOMIC DNA]</scope>
    <source>
        <strain evidence="3 4">DSM 2178</strain>
    </source>
</reference>
<accession>A0A075WRC0</accession>
<keyword evidence="2" id="KW-0472">Membrane</keyword>
<keyword evidence="2" id="KW-1133">Transmembrane helix</keyword>
<evidence type="ECO:0000313" key="4">
    <source>
        <dbReference type="Proteomes" id="UP000028481"/>
    </source>
</evidence>
<evidence type="ECO:0000256" key="2">
    <source>
        <dbReference type="SAM" id="Phobius"/>
    </source>
</evidence>
<protein>
    <recommendedName>
        <fullName evidence="5">DUF3108 domain-containing protein</fullName>
    </recommendedName>
</protein>
<feature type="transmembrane region" description="Helical" evidence="2">
    <location>
        <begin position="12"/>
        <end position="33"/>
    </location>
</feature>
<keyword evidence="4" id="KW-1185">Reference proteome</keyword>
<proteinExistence type="predicted"/>
<keyword evidence="2" id="KW-0812">Transmembrane</keyword>
<dbReference type="Pfam" id="PF11306">
    <property type="entry name" value="DUF3108"/>
    <property type="match status" value="1"/>
</dbReference>
<evidence type="ECO:0008006" key="5">
    <source>
        <dbReference type="Google" id="ProtNLM"/>
    </source>
</evidence>